<dbReference type="SMART" id="SM00399">
    <property type="entry name" value="ZnF_C4"/>
    <property type="match status" value="1"/>
</dbReference>
<feature type="domain" description="Nuclear receptor" evidence="10">
    <location>
        <begin position="130"/>
        <end position="206"/>
    </location>
</feature>
<dbReference type="GO" id="GO:0008270">
    <property type="term" value="F:zinc ion binding"/>
    <property type="evidence" value="ECO:0007669"/>
    <property type="project" value="UniProtKB-KW"/>
</dbReference>
<evidence type="ECO:0000313" key="13">
    <source>
        <dbReference type="Proteomes" id="UP000663828"/>
    </source>
</evidence>
<protein>
    <recommendedName>
        <fullName evidence="10">Nuclear receptor domain-containing protein</fullName>
    </recommendedName>
</protein>
<dbReference type="InterPro" id="IPR001628">
    <property type="entry name" value="Znf_hrmn_rcpt"/>
</dbReference>
<feature type="compositionally biased region" description="Low complexity" evidence="9">
    <location>
        <begin position="105"/>
        <end position="124"/>
    </location>
</feature>
<evidence type="ECO:0000256" key="9">
    <source>
        <dbReference type="SAM" id="MobiDB-lite"/>
    </source>
</evidence>
<dbReference type="GO" id="GO:0045944">
    <property type="term" value="P:positive regulation of transcription by RNA polymerase II"/>
    <property type="evidence" value="ECO:0007669"/>
    <property type="project" value="TreeGrafter"/>
</dbReference>
<dbReference type="PRINTS" id="PR00047">
    <property type="entry name" value="STROIDFINGER"/>
</dbReference>
<dbReference type="Gene3D" id="3.30.50.10">
    <property type="entry name" value="Erythroid Transcription Factor GATA-1, subunit A"/>
    <property type="match status" value="1"/>
</dbReference>
<keyword evidence="7" id="KW-0675">Receptor</keyword>
<evidence type="ECO:0000259" key="10">
    <source>
        <dbReference type="PROSITE" id="PS51030"/>
    </source>
</evidence>
<dbReference type="GO" id="GO:0000122">
    <property type="term" value="P:negative regulation of transcription by RNA polymerase II"/>
    <property type="evidence" value="ECO:0007669"/>
    <property type="project" value="TreeGrafter"/>
</dbReference>
<dbReference type="SUPFAM" id="SSF48508">
    <property type="entry name" value="Nuclear receptor ligand-binding domain"/>
    <property type="match status" value="1"/>
</dbReference>
<dbReference type="PANTHER" id="PTHR24082">
    <property type="entry name" value="NUCLEAR HORMONE RECEPTOR"/>
    <property type="match status" value="1"/>
</dbReference>
<name>A0A814D9M2_ADIRI</name>
<evidence type="ECO:0000256" key="2">
    <source>
        <dbReference type="ARBA" id="ARBA00022771"/>
    </source>
</evidence>
<dbReference type="Proteomes" id="UP000663828">
    <property type="component" value="Unassembled WGS sequence"/>
</dbReference>
<gene>
    <name evidence="11" type="ORF">EDS130_LOCUS2247</name>
    <name evidence="12" type="ORF">XAT740_LOCUS10619</name>
</gene>
<evidence type="ECO:0000256" key="1">
    <source>
        <dbReference type="ARBA" id="ARBA00022723"/>
    </source>
</evidence>
<dbReference type="Pfam" id="PF00105">
    <property type="entry name" value="zf-C4"/>
    <property type="match status" value="1"/>
</dbReference>
<keyword evidence="2" id="KW-0863">Zinc-finger</keyword>
<dbReference type="GO" id="GO:0004879">
    <property type="term" value="F:nuclear receptor activity"/>
    <property type="evidence" value="ECO:0007669"/>
    <property type="project" value="TreeGrafter"/>
</dbReference>
<dbReference type="InterPro" id="IPR035500">
    <property type="entry name" value="NHR-like_dom_sf"/>
</dbReference>
<comment type="caution">
    <text evidence="12">The sequence shown here is derived from an EMBL/GenBank/DDBJ whole genome shotgun (WGS) entry which is preliminary data.</text>
</comment>
<evidence type="ECO:0000256" key="8">
    <source>
        <dbReference type="ARBA" id="ARBA00023242"/>
    </source>
</evidence>
<proteinExistence type="predicted"/>
<evidence type="ECO:0000313" key="11">
    <source>
        <dbReference type="EMBL" id="CAF0750338.1"/>
    </source>
</evidence>
<dbReference type="InterPro" id="IPR013088">
    <property type="entry name" value="Znf_NHR/GATA"/>
</dbReference>
<evidence type="ECO:0000256" key="6">
    <source>
        <dbReference type="ARBA" id="ARBA00023163"/>
    </source>
</evidence>
<evidence type="ECO:0000256" key="7">
    <source>
        <dbReference type="ARBA" id="ARBA00023170"/>
    </source>
</evidence>
<dbReference type="EMBL" id="CAJNOJ010000005">
    <property type="protein sequence ID" value="CAF0750338.1"/>
    <property type="molecule type" value="Genomic_DNA"/>
</dbReference>
<dbReference type="Proteomes" id="UP000663852">
    <property type="component" value="Unassembled WGS sequence"/>
</dbReference>
<feature type="region of interest" description="Disordered" evidence="9">
    <location>
        <begin position="83"/>
        <end position="128"/>
    </location>
</feature>
<dbReference type="GO" id="GO:0000978">
    <property type="term" value="F:RNA polymerase II cis-regulatory region sequence-specific DNA binding"/>
    <property type="evidence" value="ECO:0007669"/>
    <property type="project" value="TreeGrafter"/>
</dbReference>
<organism evidence="12 13">
    <name type="scientific">Adineta ricciae</name>
    <name type="common">Rotifer</name>
    <dbReference type="NCBI Taxonomy" id="249248"/>
    <lineage>
        <taxon>Eukaryota</taxon>
        <taxon>Metazoa</taxon>
        <taxon>Spiralia</taxon>
        <taxon>Gnathifera</taxon>
        <taxon>Rotifera</taxon>
        <taxon>Eurotatoria</taxon>
        <taxon>Bdelloidea</taxon>
        <taxon>Adinetida</taxon>
        <taxon>Adinetidae</taxon>
        <taxon>Adineta</taxon>
    </lineage>
</organism>
<dbReference type="GO" id="GO:0030154">
    <property type="term" value="P:cell differentiation"/>
    <property type="evidence" value="ECO:0007669"/>
    <property type="project" value="TreeGrafter"/>
</dbReference>
<accession>A0A814D9M2</accession>
<keyword evidence="13" id="KW-1185">Reference proteome</keyword>
<keyword evidence="4" id="KW-0805">Transcription regulation</keyword>
<evidence type="ECO:0000256" key="5">
    <source>
        <dbReference type="ARBA" id="ARBA00023125"/>
    </source>
</evidence>
<reference evidence="12" key="1">
    <citation type="submission" date="2021-02" db="EMBL/GenBank/DDBJ databases">
        <authorList>
            <person name="Nowell W R."/>
        </authorList>
    </citation>
    <scope>NUCLEOTIDE SEQUENCE</scope>
</reference>
<dbReference type="Gene3D" id="1.10.565.10">
    <property type="entry name" value="Retinoid X Receptor"/>
    <property type="match status" value="1"/>
</dbReference>
<dbReference type="PROSITE" id="PS51030">
    <property type="entry name" value="NUCLEAR_REC_DBD_2"/>
    <property type="match status" value="1"/>
</dbReference>
<dbReference type="SUPFAM" id="SSF57716">
    <property type="entry name" value="Glucocorticoid receptor-like (DNA-binding domain)"/>
    <property type="match status" value="1"/>
</dbReference>
<evidence type="ECO:0000313" key="12">
    <source>
        <dbReference type="EMBL" id="CAF0950175.1"/>
    </source>
</evidence>
<keyword evidence="8" id="KW-0539">Nucleus</keyword>
<dbReference type="EMBL" id="CAJNOR010000569">
    <property type="protein sequence ID" value="CAF0950175.1"/>
    <property type="molecule type" value="Genomic_DNA"/>
</dbReference>
<evidence type="ECO:0000256" key="3">
    <source>
        <dbReference type="ARBA" id="ARBA00022833"/>
    </source>
</evidence>
<dbReference type="OrthoDB" id="6352325at2759"/>
<keyword evidence="5" id="KW-0238">DNA-binding</keyword>
<keyword evidence="1" id="KW-0479">Metal-binding</keyword>
<keyword evidence="6" id="KW-0804">Transcription</keyword>
<dbReference type="InterPro" id="IPR050234">
    <property type="entry name" value="Nuclear_hormone_rcpt_NR1"/>
</dbReference>
<dbReference type="AlphaFoldDB" id="A0A814D9M2"/>
<dbReference type="PANTHER" id="PTHR24082:SF283">
    <property type="entry name" value="NUCLEAR HORMONE RECEPTOR HR96"/>
    <property type="match status" value="1"/>
</dbReference>
<evidence type="ECO:0000256" key="4">
    <source>
        <dbReference type="ARBA" id="ARBA00023015"/>
    </source>
</evidence>
<sequence>MKTHLFTMNRKLDDLKEYYDREDDGLEPIMKKAKNPPLNIDQVDLHDKIEESMPKNKSPFTNTNAATQNDHVKLATISNLPAQSSTKVCHNRKRRPRMQKDSHESNTPTTVSSTSCTPSSTNNSSRKKSDLSCVVCSGVAHGYNFDAISCESCKAFFRRNALFNTDRLKCRRDGCCDITLETRRRCKSCRLKKCFAVGMRKEWILTEEEKMNKKRRIEENRRLRMINDETNVPEEKINPNGQLNSDLQSVILENNQLTAKPTIETRNSTSDSKNNDVINHVTRAFNAGFQLDPPTYGWSYHLAKKVTALCQILNTKNTTALRLISFYKGLPEFDALNDFDKVYLIKNNLPHVFIFLASLGYDPINDIYREGNPPHQTFVHGVDVREAHGEDIYAHFTSIMRSLHSVAQTDQRIIQLTLVIVLFSKGMSGAVNFNEPSSSNYRQVFQAQNFYVEHLWLFMNKFYGPLKSTLLLSTLITTCLHIQTLLCDIQKDIYEKIDPYQVPPIIRSLMHVSH</sequence>
<keyword evidence="3" id="KW-0862">Zinc</keyword>